<evidence type="ECO:0000256" key="1">
    <source>
        <dbReference type="SAM" id="MobiDB-lite"/>
    </source>
</evidence>
<evidence type="ECO:0000313" key="4">
    <source>
        <dbReference type="Proteomes" id="UP000193144"/>
    </source>
</evidence>
<keyword evidence="2" id="KW-1133">Transmembrane helix</keyword>
<evidence type="ECO:0000256" key="2">
    <source>
        <dbReference type="SAM" id="Phobius"/>
    </source>
</evidence>
<sequence>MDTSQDNASPPRNLNEHDDTDLSRRSSLKGIWRHILQGYSITSLARFILIQAIITLFSSTLDRALLSTFVHIRTITWVITSLMIYIIAVIGGIFVSLFQSIFEVETTPSMVPGILVMLSFPTFLCVVRFLEWASARSAQQIVEDNDEDRWNQWDTWLQDCGIPAGLDEYFEKVWV</sequence>
<comment type="caution">
    <text evidence="3">The sequence shown here is derived from an EMBL/GenBank/DDBJ whole genome shotgun (WGS) entry which is preliminary data.</text>
</comment>
<dbReference type="AlphaFoldDB" id="A0A1Y1ZYX5"/>
<feature type="transmembrane region" description="Helical" evidence="2">
    <location>
        <begin position="77"/>
        <end position="98"/>
    </location>
</feature>
<name>A0A1Y1ZYX5_9PLEO</name>
<feature type="transmembrane region" description="Helical" evidence="2">
    <location>
        <begin position="36"/>
        <end position="57"/>
    </location>
</feature>
<keyword evidence="2" id="KW-0472">Membrane</keyword>
<proteinExistence type="predicted"/>
<dbReference type="EMBL" id="MCFA01000025">
    <property type="protein sequence ID" value="ORY15418.1"/>
    <property type="molecule type" value="Genomic_DNA"/>
</dbReference>
<dbReference type="Proteomes" id="UP000193144">
    <property type="component" value="Unassembled WGS sequence"/>
</dbReference>
<feature type="compositionally biased region" description="Polar residues" evidence="1">
    <location>
        <begin position="1"/>
        <end position="12"/>
    </location>
</feature>
<evidence type="ECO:0000313" key="3">
    <source>
        <dbReference type="EMBL" id="ORY15418.1"/>
    </source>
</evidence>
<protein>
    <submittedName>
        <fullName evidence="3">Uncharacterized protein</fullName>
    </submittedName>
</protein>
<keyword evidence="4" id="KW-1185">Reference proteome</keyword>
<keyword evidence="2" id="KW-0812">Transmembrane</keyword>
<reference evidence="3 4" key="1">
    <citation type="submission" date="2016-07" db="EMBL/GenBank/DDBJ databases">
        <title>Pervasive Adenine N6-methylation of Active Genes in Fungi.</title>
        <authorList>
            <consortium name="DOE Joint Genome Institute"/>
            <person name="Mondo S.J."/>
            <person name="Dannebaum R.O."/>
            <person name="Kuo R.C."/>
            <person name="Labutti K."/>
            <person name="Haridas S."/>
            <person name="Kuo A."/>
            <person name="Salamov A."/>
            <person name="Ahrendt S.R."/>
            <person name="Lipzen A."/>
            <person name="Sullivan W."/>
            <person name="Andreopoulos W.B."/>
            <person name="Clum A."/>
            <person name="Lindquist E."/>
            <person name="Daum C."/>
            <person name="Ramamoorthy G.K."/>
            <person name="Gryganskyi A."/>
            <person name="Culley D."/>
            <person name="Magnuson J.K."/>
            <person name="James T.Y."/>
            <person name="O'Malley M.A."/>
            <person name="Stajich J.E."/>
            <person name="Spatafora J.W."/>
            <person name="Visel A."/>
            <person name="Grigoriev I.V."/>
        </authorList>
    </citation>
    <scope>NUCLEOTIDE SEQUENCE [LARGE SCALE GENOMIC DNA]</scope>
    <source>
        <strain evidence="3 4">CBS 115471</strain>
    </source>
</reference>
<feature type="region of interest" description="Disordered" evidence="1">
    <location>
        <begin position="1"/>
        <end position="21"/>
    </location>
</feature>
<accession>A0A1Y1ZYX5</accession>
<organism evidence="3 4">
    <name type="scientific">Clohesyomyces aquaticus</name>
    <dbReference type="NCBI Taxonomy" id="1231657"/>
    <lineage>
        <taxon>Eukaryota</taxon>
        <taxon>Fungi</taxon>
        <taxon>Dikarya</taxon>
        <taxon>Ascomycota</taxon>
        <taxon>Pezizomycotina</taxon>
        <taxon>Dothideomycetes</taxon>
        <taxon>Pleosporomycetidae</taxon>
        <taxon>Pleosporales</taxon>
        <taxon>Lindgomycetaceae</taxon>
        <taxon>Clohesyomyces</taxon>
    </lineage>
</organism>
<feature type="transmembrane region" description="Helical" evidence="2">
    <location>
        <begin position="110"/>
        <end position="130"/>
    </location>
</feature>
<gene>
    <name evidence="3" type="ORF">BCR34DRAFT_598402</name>
</gene>